<comment type="subcellular location">
    <subcellularLocation>
        <location evidence="1">Nucleus</location>
    </subcellularLocation>
</comment>
<keyword evidence="5" id="KW-0862">Zinc</keyword>
<feature type="compositionally biased region" description="Low complexity" evidence="7">
    <location>
        <begin position="274"/>
        <end position="298"/>
    </location>
</feature>
<feature type="domain" description="C2H2-type" evidence="8">
    <location>
        <begin position="218"/>
        <end position="240"/>
    </location>
</feature>
<feature type="compositionally biased region" description="Basic and acidic residues" evidence="7">
    <location>
        <begin position="11"/>
        <end position="28"/>
    </location>
</feature>
<accession>A0AAJ0MCE7</accession>
<dbReference type="EMBL" id="JAUIQD010000005">
    <property type="protein sequence ID" value="KAK3349433.1"/>
    <property type="molecule type" value="Genomic_DNA"/>
</dbReference>
<name>A0AAJ0MCE7_9PEZI</name>
<feature type="region of interest" description="Disordered" evidence="7">
    <location>
        <begin position="1"/>
        <end position="171"/>
    </location>
</feature>
<feature type="region of interest" description="Disordered" evidence="7">
    <location>
        <begin position="1169"/>
        <end position="1198"/>
    </location>
</feature>
<feature type="region of interest" description="Disordered" evidence="7">
    <location>
        <begin position="520"/>
        <end position="575"/>
    </location>
</feature>
<dbReference type="InterPro" id="IPR051059">
    <property type="entry name" value="VerF-like"/>
</dbReference>
<evidence type="ECO:0000313" key="10">
    <source>
        <dbReference type="Proteomes" id="UP001275084"/>
    </source>
</evidence>
<proteinExistence type="predicted"/>
<keyword evidence="6" id="KW-0539">Nucleus</keyword>
<keyword evidence="4" id="KW-0863">Zinc-finger</keyword>
<sequence>MASLKFIMDVNEDHQTDSRHTNKKDKDPGTPANTGQLLEASANTHPHPRDVSSTGLPPAEQNISQVAPAAQNKRRGASTRGPRSTAAAVSAAVVSSSLSSSSSSLSATTTRAPARRRSTASIDSMDQTGYGSAASSSSMGGRLQHHQHHHSSHSPMRPMPPHQPASDLPMRLTPITGRVSRAKKGVPVHVCNVCKPAKTFTRAEHLRRHQLSHQTPGHPCMYPGCDRAFHRPDLLARHQQRQSGGGNDDDRRASSAPLSIDERYPQRAPPLQQPPGGVSPVVPGPGLRAIASPSTTEVPPTPSVPGSQRNFSQLSSPAIGSSPPTPQALGGGSSTYGPPGRTSQDYNNYPMPSSTVSIIDPAHPSSLTGPFQDVLDYPQPRTAPPPPVGLVTQGVSLPSLHIPEHRTPDLYHSHDASPWTSSTSDSTYSTPASASDITRQQRFWMTRRSPTTTEWPSTQLLSPYPGSTPRDLQSQGEGLEPMRAPPPPLFINPFPASSHFTSTPQQQTYGNMFDPMGGYGSAAGTTSHHSAISNSSESTFRSHHQHGNSMSSIRSQTPPPNTSSHSGEALVTPSPALPSRLDALVGLGRQKEMAVESHHGLMEAQAVMGGIGVLDGLGVGYGGGDGDHGSGILAALDLPLGTGCGMPGTSMGLPLPRAVRAAIPEYLTVYWARVHPALPVVHRQSFEAAPEDVLRCAMAAVATQFLDGKEDRIRGNQLHEHAWQEAKRATQWNLQIMQAILLCEYFARFRGRKAVTGPSKTFENLYSRVSSLQFFAASSSFSSTRRGSNALFIVDNSAWSPISSASSDCSSCASTTPTNAAMSSNDFRRLSAAPSTPWCSFPSSYASSTSSSFGNMSSSPSTSFSAADISFSLNDNIRPTFNHNTPYPPASSLRPQRSWASLFSTGHYTPPQPSSLSFQARSQVSEQTYSQALSTLQVLYQNPSMFDNAVLAVDHLSAEERWHNWVDTEARRRLLAACFHADSHAAIYQQQRRAHDWDGSGMSPTPPVPLLGRSSTLWEASSAEEWSAVLAADPGAGIPAFAPPPEQLTAQDVMSQMPYDQVLMLGIQMLQLPRRHLTSVASLWAEQHSRPAGSTASAPGGSLAGLSAAKATVYAARAIVSFLERGYTGPARTGMAPAWSADLSDYWALYVCALICWAFGHRARAAPAAETQQQHRRSSSGGSGNISPASRASNNTASAAADDEALTWLRMVAADSTRLEDVVRNRGRREAGGVVGLVRRQLERDCIGGRSRLYVDAVGVLRKLEEGANWKWF</sequence>
<evidence type="ECO:0000259" key="8">
    <source>
        <dbReference type="SMART" id="SM00355"/>
    </source>
</evidence>
<keyword evidence="10" id="KW-1185">Reference proteome</keyword>
<feature type="compositionally biased region" description="Basic and acidic residues" evidence="7">
    <location>
        <begin position="402"/>
        <end position="415"/>
    </location>
</feature>
<keyword evidence="2" id="KW-0479">Metal-binding</keyword>
<feature type="compositionally biased region" description="Low complexity" evidence="7">
    <location>
        <begin position="82"/>
        <end position="112"/>
    </location>
</feature>
<reference evidence="9" key="2">
    <citation type="submission" date="2023-06" db="EMBL/GenBank/DDBJ databases">
        <authorList>
            <consortium name="Lawrence Berkeley National Laboratory"/>
            <person name="Haridas S."/>
            <person name="Hensen N."/>
            <person name="Bonometti L."/>
            <person name="Westerberg I."/>
            <person name="Brannstrom I.O."/>
            <person name="Guillou S."/>
            <person name="Cros-Aarteil S."/>
            <person name="Calhoun S."/>
            <person name="Kuo A."/>
            <person name="Mondo S."/>
            <person name="Pangilinan J."/>
            <person name="Riley R."/>
            <person name="Labutti K."/>
            <person name="Andreopoulos B."/>
            <person name="Lipzen A."/>
            <person name="Chen C."/>
            <person name="Yanf M."/>
            <person name="Daum C."/>
            <person name="Ng V."/>
            <person name="Clum A."/>
            <person name="Steindorff A."/>
            <person name="Ohm R."/>
            <person name="Martin F."/>
            <person name="Silar P."/>
            <person name="Natvig D."/>
            <person name="Lalanne C."/>
            <person name="Gautier V."/>
            <person name="Ament-Velasquez S.L."/>
            <person name="Kruys A."/>
            <person name="Hutchinson M.I."/>
            <person name="Powell A.J."/>
            <person name="Barry K."/>
            <person name="Miller A.N."/>
            <person name="Grigoriev I.V."/>
            <person name="Debuchy R."/>
            <person name="Gladieux P."/>
            <person name="Thoren M.H."/>
            <person name="Johannesson H."/>
        </authorList>
    </citation>
    <scope>NUCLEOTIDE SEQUENCE</scope>
    <source>
        <strain evidence="9">CBS 955.72</strain>
    </source>
</reference>
<feature type="compositionally biased region" description="Low complexity" evidence="7">
    <location>
        <begin position="525"/>
        <end position="539"/>
    </location>
</feature>
<feature type="compositionally biased region" description="Basic residues" evidence="7">
    <location>
        <begin position="143"/>
        <end position="152"/>
    </location>
</feature>
<feature type="domain" description="C2H2-type" evidence="8">
    <location>
        <begin position="189"/>
        <end position="213"/>
    </location>
</feature>
<feature type="compositionally biased region" description="Low complexity" evidence="7">
    <location>
        <begin position="1187"/>
        <end position="1198"/>
    </location>
</feature>
<dbReference type="SUPFAM" id="SSF57667">
    <property type="entry name" value="beta-beta-alpha zinc fingers"/>
    <property type="match status" value="1"/>
</dbReference>
<dbReference type="CDD" id="cd12148">
    <property type="entry name" value="fungal_TF_MHR"/>
    <property type="match status" value="1"/>
</dbReference>
<protein>
    <recommendedName>
        <fullName evidence="8">C2H2-type domain-containing protein</fullName>
    </recommendedName>
</protein>
<feature type="compositionally biased region" description="Polar residues" evidence="7">
    <location>
        <begin position="31"/>
        <end position="44"/>
    </location>
</feature>
<evidence type="ECO:0000256" key="7">
    <source>
        <dbReference type="SAM" id="MobiDB-lite"/>
    </source>
</evidence>
<feature type="region of interest" description="Disordered" evidence="7">
    <location>
        <begin position="238"/>
        <end position="344"/>
    </location>
</feature>
<feature type="compositionally biased region" description="Low complexity" evidence="7">
    <location>
        <begin position="416"/>
        <end position="436"/>
    </location>
</feature>
<dbReference type="GO" id="GO:0008270">
    <property type="term" value="F:zinc ion binding"/>
    <property type="evidence" value="ECO:0007669"/>
    <property type="project" value="UniProtKB-KW"/>
</dbReference>
<comment type="caution">
    <text evidence="9">The sequence shown here is derived from an EMBL/GenBank/DDBJ whole genome shotgun (WGS) entry which is preliminary data.</text>
</comment>
<dbReference type="InterPro" id="IPR013087">
    <property type="entry name" value="Znf_C2H2_type"/>
</dbReference>
<keyword evidence="3" id="KW-0677">Repeat</keyword>
<gene>
    <name evidence="9" type="ORF">B0T25DRAFT_458126</name>
</gene>
<dbReference type="PANTHER" id="PTHR40626:SF30">
    <property type="entry name" value="FINGER DOMAIN PROTEIN, PUTATIVE (AFU_ORTHOLOGUE AFUA_4G13600)-RELATED"/>
    <property type="match status" value="1"/>
</dbReference>
<dbReference type="GO" id="GO:0005634">
    <property type="term" value="C:nucleus"/>
    <property type="evidence" value="ECO:0007669"/>
    <property type="project" value="UniProtKB-SubCell"/>
</dbReference>
<dbReference type="SMART" id="SM00355">
    <property type="entry name" value="ZnF_C2H2"/>
    <property type="match status" value="2"/>
</dbReference>
<evidence type="ECO:0000256" key="1">
    <source>
        <dbReference type="ARBA" id="ARBA00004123"/>
    </source>
</evidence>
<evidence type="ECO:0000313" key="9">
    <source>
        <dbReference type="EMBL" id="KAK3349433.1"/>
    </source>
</evidence>
<feature type="region of interest" description="Disordered" evidence="7">
    <location>
        <begin position="402"/>
        <end position="479"/>
    </location>
</feature>
<evidence type="ECO:0000256" key="6">
    <source>
        <dbReference type="ARBA" id="ARBA00023242"/>
    </source>
</evidence>
<dbReference type="Gene3D" id="3.30.160.60">
    <property type="entry name" value="Classic Zinc Finger"/>
    <property type="match status" value="1"/>
</dbReference>
<dbReference type="AlphaFoldDB" id="A0AAJ0MCE7"/>
<feature type="compositionally biased region" description="Polar residues" evidence="7">
    <location>
        <begin position="51"/>
        <end position="65"/>
    </location>
</feature>
<evidence type="ECO:0000256" key="5">
    <source>
        <dbReference type="ARBA" id="ARBA00022833"/>
    </source>
</evidence>
<organism evidence="9 10">
    <name type="scientific">Lasiosphaeria hispida</name>
    <dbReference type="NCBI Taxonomy" id="260671"/>
    <lineage>
        <taxon>Eukaryota</taxon>
        <taxon>Fungi</taxon>
        <taxon>Dikarya</taxon>
        <taxon>Ascomycota</taxon>
        <taxon>Pezizomycotina</taxon>
        <taxon>Sordariomycetes</taxon>
        <taxon>Sordariomycetidae</taxon>
        <taxon>Sordariales</taxon>
        <taxon>Lasiosphaeriaceae</taxon>
        <taxon>Lasiosphaeria</taxon>
    </lineage>
</organism>
<feature type="compositionally biased region" description="Polar residues" evidence="7">
    <location>
        <begin position="437"/>
        <end position="461"/>
    </location>
</feature>
<dbReference type="GO" id="GO:0000978">
    <property type="term" value="F:RNA polymerase II cis-regulatory region sequence-specific DNA binding"/>
    <property type="evidence" value="ECO:0007669"/>
    <property type="project" value="InterPro"/>
</dbReference>
<dbReference type="GO" id="GO:0000785">
    <property type="term" value="C:chromatin"/>
    <property type="evidence" value="ECO:0007669"/>
    <property type="project" value="TreeGrafter"/>
</dbReference>
<reference evidence="9" key="1">
    <citation type="journal article" date="2023" name="Mol. Phylogenet. Evol.">
        <title>Genome-scale phylogeny and comparative genomics of the fungal order Sordariales.</title>
        <authorList>
            <person name="Hensen N."/>
            <person name="Bonometti L."/>
            <person name="Westerberg I."/>
            <person name="Brannstrom I.O."/>
            <person name="Guillou S."/>
            <person name="Cros-Aarteil S."/>
            <person name="Calhoun S."/>
            <person name="Haridas S."/>
            <person name="Kuo A."/>
            <person name="Mondo S."/>
            <person name="Pangilinan J."/>
            <person name="Riley R."/>
            <person name="LaButti K."/>
            <person name="Andreopoulos B."/>
            <person name="Lipzen A."/>
            <person name="Chen C."/>
            <person name="Yan M."/>
            <person name="Daum C."/>
            <person name="Ng V."/>
            <person name="Clum A."/>
            <person name="Steindorff A."/>
            <person name="Ohm R.A."/>
            <person name="Martin F."/>
            <person name="Silar P."/>
            <person name="Natvig D.O."/>
            <person name="Lalanne C."/>
            <person name="Gautier V."/>
            <person name="Ament-Velasquez S.L."/>
            <person name="Kruys A."/>
            <person name="Hutchinson M.I."/>
            <person name="Powell A.J."/>
            <person name="Barry K."/>
            <person name="Miller A.N."/>
            <person name="Grigoriev I.V."/>
            <person name="Debuchy R."/>
            <person name="Gladieux P."/>
            <person name="Hiltunen Thoren M."/>
            <person name="Johannesson H."/>
        </authorList>
    </citation>
    <scope>NUCLEOTIDE SEQUENCE</scope>
    <source>
        <strain evidence="9">CBS 955.72</strain>
    </source>
</reference>
<evidence type="ECO:0000256" key="4">
    <source>
        <dbReference type="ARBA" id="ARBA00022771"/>
    </source>
</evidence>
<feature type="compositionally biased region" description="Polar residues" evidence="7">
    <location>
        <begin position="306"/>
        <end position="319"/>
    </location>
</feature>
<dbReference type="GO" id="GO:0000981">
    <property type="term" value="F:DNA-binding transcription factor activity, RNA polymerase II-specific"/>
    <property type="evidence" value="ECO:0007669"/>
    <property type="project" value="InterPro"/>
</dbReference>
<evidence type="ECO:0000256" key="2">
    <source>
        <dbReference type="ARBA" id="ARBA00022723"/>
    </source>
</evidence>
<evidence type="ECO:0000256" key="3">
    <source>
        <dbReference type="ARBA" id="ARBA00022737"/>
    </source>
</evidence>
<dbReference type="InterPro" id="IPR036236">
    <property type="entry name" value="Znf_C2H2_sf"/>
</dbReference>
<dbReference type="Proteomes" id="UP001275084">
    <property type="component" value="Unassembled WGS sequence"/>
</dbReference>
<feature type="compositionally biased region" description="Polar residues" evidence="7">
    <location>
        <begin position="547"/>
        <end position="566"/>
    </location>
</feature>
<dbReference type="PANTHER" id="PTHR40626">
    <property type="entry name" value="MIP31509P"/>
    <property type="match status" value="1"/>
</dbReference>